<dbReference type="PROSITE" id="PS51778">
    <property type="entry name" value="VAST"/>
    <property type="match status" value="1"/>
</dbReference>
<feature type="transmembrane region" description="Helical" evidence="6">
    <location>
        <begin position="652"/>
        <end position="671"/>
    </location>
</feature>
<evidence type="ECO:0000256" key="5">
    <source>
        <dbReference type="SAM" id="MobiDB-lite"/>
    </source>
</evidence>
<evidence type="ECO:0000313" key="9">
    <source>
        <dbReference type="WBParaSite" id="PTRK_0001210300.1"/>
    </source>
</evidence>
<sequence length="677" mass="77658">MDVNCNFSNQISNSLMRRTSNQSIDSGVTNSNTTSTLNLSDQKSPGFDYISKAIMALSTKTLIEHQNFFKWNFDKKIPDTESILMAIPCYESDDISKNGFIYITPKYFAYSSTQKQEYFGIDKIVTLNKNISTDEGNNYLEINIDNGTTYTFYGITEILDVYWLIYELKNLKWDKVYEKKGGSNGFTRRIKSTIKLKNYKKYFNSKYNLRKSKSLDKLEEKNYYDDNKIPQCKNKDTLKALINLAKKEQIANGKIKNKKKSQIVKAYNSITRRKSKIPFLDINSVKTNETDQLSFSDLSSSIDREEDSTSATNSCTVSSSPSINENEKNFDVCVKEENIVSNYPVICDCPDHPGRSHIDAIYNIPVKLLFQLLFTKEPWYEQLRDVLLTFPKDMTIFSKINKANTEDWKVIDSDSHNNYKRTVKFSMAFSQALFSGKIDVREEQRLYPIKGNYKYGCRMIKNVYNTGVPMADSFYVEMIYCLSKHSETETHLKVHGNVIMHKQKGFFATIKSSIPFDSITQSGLAEHYTALDRLLKNICNDNEMYNDFVSILTKNESIKELPLPCQESFNGNDTNLRVINNLNDSTLGDATLLGTFDQTSLNLLNQIKGVIKETVISQNKIHLKGGVLSNNELLIKNVENMNIKLNELTNQLRIIMIIVVLSVICQVYYFIHSIILA</sequence>
<dbReference type="GO" id="GO:0032366">
    <property type="term" value="P:intracellular sterol transport"/>
    <property type="evidence" value="ECO:0007669"/>
    <property type="project" value="TreeGrafter"/>
</dbReference>
<evidence type="ECO:0000256" key="4">
    <source>
        <dbReference type="ARBA" id="ARBA00023136"/>
    </source>
</evidence>
<evidence type="ECO:0000256" key="3">
    <source>
        <dbReference type="ARBA" id="ARBA00022989"/>
    </source>
</evidence>
<evidence type="ECO:0000256" key="2">
    <source>
        <dbReference type="ARBA" id="ARBA00022692"/>
    </source>
</evidence>
<dbReference type="GO" id="GO:0140268">
    <property type="term" value="C:endoplasmic reticulum-plasma membrane contact site"/>
    <property type="evidence" value="ECO:0007669"/>
    <property type="project" value="TreeGrafter"/>
</dbReference>
<dbReference type="GO" id="GO:0032934">
    <property type="term" value="F:sterol binding"/>
    <property type="evidence" value="ECO:0007669"/>
    <property type="project" value="TreeGrafter"/>
</dbReference>
<evidence type="ECO:0000256" key="6">
    <source>
        <dbReference type="SAM" id="Phobius"/>
    </source>
</evidence>
<keyword evidence="2 6" id="KW-0812">Transmembrane</keyword>
<feature type="region of interest" description="Disordered" evidence="5">
    <location>
        <begin position="299"/>
        <end position="318"/>
    </location>
</feature>
<dbReference type="GO" id="GO:0120015">
    <property type="term" value="F:sterol transfer activity"/>
    <property type="evidence" value="ECO:0007669"/>
    <property type="project" value="TreeGrafter"/>
</dbReference>
<proteinExistence type="predicted"/>
<reference evidence="9" key="1">
    <citation type="submission" date="2017-02" db="UniProtKB">
        <authorList>
            <consortium name="WormBaseParasite"/>
        </authorList>
    </citation>
    <scope>IDENTIFICATION</scope>
</reference>
<evidence type="ECO:0000259" key="7">
    <source>
        <dbReference type="PROSITE" id="PS51778"/>
    </source>
</evidence>
<name>A0A0N4ZU37_PARTI</name>
<dbReference type="GO" id="GO:0005886">
    <property type="term" value="C:plasma membrane"/>
    <property type="evidence" value="ECO:0007669"/>
    <property type="project" value="TreeGrafter"/>
</dbReference>
<organism evidence="8 9">
    <name type="scientific">Parastrongyloides trichosuri</name>
    <name type="common">Possum-specific nematode worm</name>
    <dbReference type="NCBI Taxonomy" id="131310"/>
    <lineage>
        <taxon>Eukaryota</taxon>
        <taxon>Metazoa</taxon>
        <taxon>Ecdysozoa</taxon>
        <taxon>Nematoda</taxon>
        <taxon>Chromadorea</taxon>
        <taxon>Rhabditida</taxon>
        <taxon>Tylenchina</taxon>
        <taxon>Panagrolaimomorpha</taxon>
        <taxon>Strongyloidoidea</taxon>
        <taxon>Strongyloididae</taxon>
        <taxon>Parastrongyloides</taxon>
    </lineage>
</organism>
<keyword evidence="3 6" id="KW-1133">Transmembrane helix</keyword>
<dbReference type="AlphaFoldDB" id="A0A0N4ZU37"/>
<evidence type="ECO:0000313" key="8">
    <source>
        <dbReference type="Proteomes" id="UP000038045"/>
    </source>
</evidence>
<protein>
    <submittedName>
        <fullName evidence="9">VASt domain-containing protein</fullName>
    </submittedName>
</protein>
<feature type="region of interest" description="Disordered" evidence="5">
    <location>
        <begin position="20"/>
        <end position="39"/>
    </location>
</feature>
<dbReference type="WBParaSite" id="PTRK_0001210300.1">
    <property type="protein sequence ID" value="PTRK_0001210300.1"/>
    <property type="gene ID" value="PTRK_0001210300"/>
</dbReference>
<keyword evidence="4 6" id="KW-0472">Membrane</keyword>
<dbReference type="Proteomes" id="UP000038045">
    <property type="component" value="Unplaced"/>
</dbReference>
<dbReference type="InterPro" id="IPR031968">
    <property type="entry name" value="VASt"/>
</dbReference>
<dbReference type="STRING" id="131310.A0A0N4ZU37"/>
<accession>A0A0N4ZU37</accession>
<dbReference type="GO" id="GO:0005789">
    <property type="term" value="C:endoplasmic reticulum membrane"/>
    <property type="evidence" value="ECO:0007669"/>
    <property type="project" value="TreeGrafter"/>
</dbReference>
<comment type="subcellular location">
    <subcellularLocation>
        <location evidence="1">Membrane</location>
    </subcellularLocation>
</comment>
<evidence type="ECO:0000256" key="1">
    <source>
        <dbReference type="ARBA" id="ARBA00004370"/>
    </source>
</evidence>
<dbReference type="PANTHER" id="PTHR23319">
    <property type="entry name" value="GRAM DOMAIN CONTAINING 1B, ISOFORM E"/>
    <property type="match status" value="1"/>
</dbReference>
<dbReference type="Gene3D" id="2.30.29.30">
    <property type="entry name" value="Pleckstrin-homology domain (PH domain)/Phosphotyrosine-binding domain (PTB)"/>
    <property type="match status" value="1"/>
</dbReference>
<dbReference type="Pfam" id="PF16016">
    <property type="entry name" value="VASt"/>
    <property type="match status" value="1"/>
</dbReference>
<dbReference type="PANTHER" id="PTHR23319:SF4">
    <property type="entry name" value="GRAM DOMAIN CONTAINING 1B, ISOFORM E"/>
    <property type="match status" value="1"/>
</dbReference>
<dbReference type="InterPro" id="IPR011993">
    <property type="entry name" value="PH-like_dom_sf"/>
</dbReference>
<feature type="compositionally biased region" description="Low complexity" evidence="5">
    <location>
        <begin position="29"/>
        <end position="39"/>
    </location>
</feature>
<keyword evidence="8" id="KW-1185">Reference proteome</keyword>
<feature type="domain" description="VASt" evidence="7">
    <location>
        <begin position="353"/>
        <end position="543"/>
    </location>
</feature>
<feature type="compositionally biased region" description="Polar residues" evidence="5">
    <location>
        <begin position="309"/>
        <end position="318"/>
    </location>
</feature>
<dbReference type="InterPro" id="IPR051482">
    <property type="entry name" value="Cholesterol_transport"/>
</dbReference>